<sequence length="113" mass="12139">MKKVEMLYWIAANKLLTFLGVALFAFFVATIALAVENNDNAAALQSCKDRLYAATTTPTTVPPAETTQAPAPATTLTPEATTTTTEEPTTTNENTAAGRKRRSAEGKSWRQMG</sequence>
<organism>
    <name type="scientific">Culex quinquefasciatus</name>
    <name type="common">Southern house mosquito</name>
    <name type="synonym">Culex pungens</name>
    <dbReference type="NCBI Taxonomy" id="7176"/>
    <lineage>
        <taxon>Eukaryota</taxon>
        <taxon>Metazoa</taxon>
        <taxon>Ecdysozoa</taxon>
        <taxon>Arthropoda</taxon>
        <taxon>Hexapoda</taxon>
        <taxon>Insecta</taxon>
        <taxon>Pterygota</taxon>
        <taxon>Neoptera</taxon>
        <taxon>Endopterygota</taxon>
        <taxon>Diptera</taxon>
        <taxon>Nematocera</taxon>
        <taxon>Culicoidea</taxon>
        <taxon>Culicidae</taxon>
        <taxon>Culicinae</taxon>
        <taxon>Culicini</taxon>
        <taxon>Culex</taxon>
        <taxon>Culex</taxon>
    </lineage>
</organism>
<dbReference type="EnsemblMetazoa" id="CPIJ000657-RA">
    <property type="protein sequence ID" value="CPIJ000657-PA"/>
    <property type="gene ID" value="CPIJ000657"/>
</dbReference>
<name>B0W136_CULQU</name>
<dbReference type="InParanoid" id="B0W136"/>
<dbReference type="EMBL" id="DS231819">
    <property type="protein sequence ID" value="EDS42853.1"/>
    <property type="molecule type" value="Genomic_DNA"/>
</dbReference>
<feature type="compositionally biased region" description="Low complexity" evidence="1">
    <location>
        <begin position="56"/>
        <end position="97"/>
    </location>
</feature>
<accession>B0W136</accession>
<evidence type="ECO:0000313" key="3">
    <source>
        <dbReference type="EnsemblMetazoa" id="CPIJ000657-PA"/>
    </source>
</evidence>
<dbReference type="AlphaFoldDB" id="B0W136"/>
<dbReference type="Proteomes" id="UP000002320">
    <property type="component" value="Unassembled WGS sequence"/>
</dbReference>
<keyword evidence="4" id="KW-1185">Reference proteome</keyword>
<reference evidence="2" key="1">
    <citation type="submission" date="2007-03" db="EMBL/GenBank/DDBJ databases">
        <title>Annotation of Culex pipiens quinquefasciatus.</title>
        <authorList>
            <consortium name="The Broad Institute Genome Sequencing Platform"/>
            <person name="Atkinson P.W."/>
            <person name="Hemingway J."/>
            <person name="Christensen B.M."/>
            <person name="Higgs S."/>
            <person name="Kodira C."/>
            <person name="Hannick L."/>
            <person name="Megy K."/>
            <person name="O'Leary S."/>
            <person name="Pearson M."/>
            <person name="Haas B.J."/>
            <person name="Mauceli E."/>
            <person name="Wortman J.R."/>
            <person name="Lee N.H."/>
            <person name="Guigo R."/>
            <person name="Stanke M."/>
            <person name="Alvarado L."/>
            <person name="Amedeo P."/>
            <person name="Antoine C.H."/>
            <person name="Arensburger P."/>
            <person name="Bidwell S.L."/>
            <person name="Crawford M."/>
            <person name="Camaro F."/>
            <person name="Devon K."/>
            <person name="Engels R."/>
            <person name="Hammond M."/>
            <person name="Howarth C."/>
            <person name="Koehrsen M."/>
            <person name="Lawson D."/>
            <person name="Montgomery P."/>
            <person name="Nene V."/>
            <person name="Nusbaum C."/>
            <person name="Puiu D."/>
            <person name="Romero-Severson J."/>
            <person name="Severson D.W."/>
            <person name="Shumway M."/>
            <person name="Sisk P."/>
            <person name="Stolte C."/>
            <person name="Zeng Q."/>
            <person name="Eisenstadt E."/>
            <person name="Fraser-Liggett C."/>
            <person name="Strausberg R."/>
            <person name="Galagan J."/>
            <person name="Birren B."/>
            <person name="Collins F.H."/>
        </authorList>
    </citation>
    <scope>NUCLEOTIDE SEQUENCE [LARGE SCALE GENOMIC DNA]</scope>
    <source>
        <strain evidence="2">JHB</strain>
    </source>
</reference>
<dbReference type="TCDB" id="1.A.90.2.4">
    <property type="family name" value="the human metapneumovirus (hmpv) viroporin (hmpv-viroporin) family"/>
</dbReference>
<proteinExistence type="predicted"/>
<dbReference type="VEuPathDB" id="VectorBase:CPIJ000657"/>
<evidence type="ECO:0000256" key="1">
    <source>
        <dbReference type="SAM" id="MobiDB-lite"/>
    </source>
</evidence>
<dbReference type="KEGG" id="cqu:CpipJ_CPIJ000657"/>
<evidence type="ECO:0000313" key="2">
    <source>
        <dbReference type="EMBL" id="EDS42853.1"/>
    </source>
</evidence>
<gene>
    <name evidence="3" type="primary">6031678</name>
    <name evidence="2" type="ORF">CpipJ_CPIJ000657</name>
</gene>
<dbReference type="HOGENOM" id="CLU_2135926_0_0_1"/>
<dbReference type="eggNOG" id="ENOG502T8QH">
    <property type="taxonomic scope" value="Eukaryota"/>
</dbReference>
<feature type="region of interest" description="Disordered" evidence="1">
    <location>
        <begin position="56"/>
        <end position="113"/>
    </location>
</feature>
<reference evidence="3" key="2">
    <citation type="submission" date="2020-05" db="UniProtKB">
        <authorList>
            <consortium name="EnsemblMetazoa"/>
        </authorList>
    </citation>
    <scope>IDENTIFICATION</scope>
    <source>
        <strain evidence="3">JHB</strain>
    </source>
</reference>
<evidence type="ECO:0000313" key="4">
    <source>
        <dbReference type="Proteomes" id="UP000002320"/>
    </source>
</evidence>
<dbReference type="OMA" id="GCSEIMR"/>
<feature type="compositionally biased region" description="Basic and acidic residues" evidence="1">
    <location>
        <begin position="103"/>
        <end position="113"/>
    </location>
</feature>
<protein>
    <submittedName>
        <fullName evidence="2 3">Uncharacterized protein</fullName>
    </submittedName>
</protein>